<dbReference type="Gene3D" id="2.180.10.10">
    <property type="entry name" value="RHS repeat-associated core"/>
    <property type="match status" value="1"/>
</dbReference>
<sequence length="157" mass="17824">MLAGEIRGSRLSEYLYEPDSFVPLAKLESEWRNEENRNAQAEADKASFATYYYQCDQIGAPLELTDEEGEVAWAADYKVWGEAVMRSVLRTGTDDRPSGNRAWGSKPVAPPPPPPIEQPFRFQGQQFDEETGLNYNRFRYYDLGFNSSTITPTPGNR</sequence>
<gene>
    <name evidence="3" type="ORF">I6G66_03840</name>
</gene>
<dbReference type="PANTHER" id="PTHR32305:SF15">
    <property type="entry name" value="PROTEIN RHSA-RELATED"/>
    <property type="match status" value="1"/>
</dbReference>
<evidence type="ECO:0000256" key="1">
    <source>
        <dbReference type="SAM" id="MobiDB-lite"/>
    </source>
</evidence>
<dbReference type="InterPro" id="IPR050708">
    <property type="entry name" value="T6SS_VgrG/RHS"/>
</dbReference>
<evidence type="ECO:0000259" key="2">
    <source>
        <dbReference type="Pfam" id="PF03527"/>
    </source>
</evidence>
<feature type="compositionally biased region" description="Pro residues" evidence="1">
    <location>
        <begin position="108"/>
        <end position="117"/>
    </location>
</feature>
<feature type="region of interest" description="Disordered" evidence="1">
    <location>
        <begin position="90"/>
        <end position="126"/>
    </location>
</feature>
<reference evidence="3 4" key="1">
    <citation type="submission" date="2020-12" db="EMBL/GenBank/DDBJ databases">
        <title>FDA dAtabase for Regulatory Grade micrObial Sequences (FDA-ARGOS): Supporting development and validation of Infectious Disease Dx tests.</title>
        <authorList>
            <person name="Sproer C."/>
            <person name="Gronow S."/>
            <person name="Severitt S."/>
            <person name="Schroder I."/>
            <person name="Tallon L."/>
            <person name="Sadzewicz L."/>
            <person name="Zhao X."/>
            <person name="Boylan J."/>
            <person name="Ott S."/>
            <person name="Bowen H."/>
            <person name="Vavikolanu K."/>
            <person name="Mehta A."/>
            <person name="Aluvathingal J."/>
            <person name="Nadendla S."/>
            <person name="Lowell S."/>
            <person name="Myers T."/>
            <person name="Yan Y."/>
            <person name="Sichtig H."/>
        </authorList>
    </citation>
    <scope>NUCLEOTIDE SEQUENCE [LARGE SCALE GENOMIC DNA]</scope>
    <source>
        <strain evidence="3 4">FDAARGOS_909</strain>
    </source>
</reference>
<dbReference type="Pfam" id="PF03527">
    <property type="entry name" value="RHS"/>
    <property type="match status" value="1"/>
</dbReference>
<accession>A0A7T2S9F7</accession>
<dbReference type="InterPro" id="IPR001826">
    <property type="entry name" value="RHS"/>
</dbReference>
<evidence type="ECO:0000313" key="4">
    <source>
        <dbReference type="Proteomes" id="UP000594778"/>
    </source>
</evidence>
<dbReference type="PANTHER" id="PTHR32305">
    <property type="match status" value="1"/>
</dbReference>
<proteinExistence type="predicted"/>
<protein>
    <submittedName>
        <fullName evidence="3">RHS domain-containing protein</fullName>
    </submittedName>
</protein>
<dbReference type="Proteomes" id="UP000594778">
    <property type="component" value="Chromosome"/>
</dbReference>
<organism evidence="3 4">
    <name type="scientific">Delftia acidovorans</name>
    <name type="common">Pseudomonas acidovorans</name>
    <name type="synonym">Comamonas acidovorans</name>
    <dbReference type="NCBI Taxonomy" id="80866"/>
    <lineage>
        <taxon>Bacteria</taxon>
        <taxon>Pseudomonadati</taxon>
        <taxon>Pseudomonadota</taxon>
        <taxon>Betaproteobacteria</taxon>
        <taxon>Burkholderiales</taxon>
        <taxon>Comamonadaceae</taxon>
        <taxon>Delftia</taxon>
    </lineage>
</organism>
<dbReference type="AlphaFoldDB" id="A0A7T2S9F7"/>
<dbReference type="InterPro" id="IPR022385">
    <property type="entry name" value="Rhs_assc_core"/>
</dbReference>
<dbReference type="NCBIfam" id="TIGR03696">
    <property type="entry name" value="Rhs_assc_core"/>
    <property type="match status" value="1"/>
</dbReference>
<dbReference type="EMBL" id="CP065668">
    <property type="protein sequence ID" value="QPS11391.1"/>
    <property type="molecule type" value="Genomic_DNA"/>
</dbReference>
<evidence type="ECO:0000313" key="3">
    <source>
        <dbReference type="EMBL" id="QPS11391.1"/>
    </source>
</evidence>
<feature type="domain" description="RHS protein conserved region" evidence="2">
    <location>
        <begin position="51"/>
        <end position="83"/>
    </location>
</feature>
<name>A0A7T2S9F7_DELAC</name>